<dbReference type="PANTHER" id="PTHR21315">
    <property type="entry name" value="APRATAXIN AND PNK-LIKE FACTOR-RELATED"/>
    <property type="match status" value="1"/>
</dbReference>
<feature type="domain" description="PBZ-type" evidence="2">
    <location>
        <begin position="15"/>
        <end position="39"/>
    </location>
</feature>
<protein>
    <submittedName>
        <fullName evidence="4">UPF0609 protein CG1218-like</fullName>
    </submittedName>
</protein>
<proteinExistence type="predicted"/>
<dbReference type="GeneID" id="102801100"/>
<dbReference type="InterPro" id="IPR039253">
    <property type="entry name" value="APLF"/>
</dbReference>
<feature type="compositionally biased region" description="Basic and acidic residues" evidence="1">
    <location>
        <begin position="41"/>
        <end position="62"/>
    </location>
</feature>
<accession>A0ABM0MQK4</accession>
<sequence>MADMGTDSSSKDETKPMCKYGESCYRKNKQHLSQFRHTKRKGDARTAVKENPAKKRKIESPTKQKKSSSDSSTKITSPGDEEDDVKKIEKDEEERKESESKDEALPPAPSDVREEIKMKFLVEMPEDFYEFWEFCKSLDARNPT</sequence>
<keyword evidence="3" id="KW-1185">Reference proteome</keyword>
<reference evidence="4" key="1">
    <citation type="submission" date="2025-08" db="UniProtKB">
        <authorList>
            <consortium name="RefSeq"/>
        </authorList>
    </citation>
    <scope>IDENTIFICATION</scope>
    <source>
        <tissue evidence="4">Testes</tissue>
    </source>
</reference>
<dbReference type="Proteomes" id="UP000694865">
    <property type="component" value="Unplaced"/>
</dbReference>
<dbReference type="InterPro" id="IPR019406">
    <property type="entry name" value="APLF_PBZ"/>
</dbReference>
<dbReference type="RefSeq" id="XP_006822295.1">
    <property type="nucleotide sequence ID" value="XM_006822232.1"/>
</dbReference>
<evidence type="ECO:0000259" key="2">
    <source>
        <dbReference type="Pfam" id="PF10283"/>
    </source>
</evidence>
<feature type="region of interest" description="Disordered" evidence="1">
    <location>
        <begin position="23"/>
        <end position="113"/>
    </location>
</feature>
<feature type="non-terminal residue" evidence="4">
    <location>
        <position position="144"/>
    </location>
</feature>
<evidence type="ECO:0000313" key="4">
    <source>
        <dbReference type="RefSeq" id="XP_006822295.1"/>
    </source>
</evidence>
<dbReference type="PANTHER" id="PTHR21315:SF2">
    <property type="entry name" value="APRATAXIN AND PNK-LIKE FACTOR"/>
    <property type="match status" value="1"/>
</dbReference>
<organism evidence="3 4">
    <name type="scientific">Saccoglossus kowalevskii</name>
    <name type="common">Acorn worm</name>
    <dbReference type="NCBI Taxonomy" id="10224"/>
    <lineage>
        <taxon>Eukaryota</taxon>
        <taxon>Metazoa</taxon>
        <taxon>Hemichordata</taxon>
        <taxon>Enteropneusta</taxon>
        <taxon>Harrimaniidae</taxon>
        <taxon>Saccoglossus</taxon>
    </lineage>
</organism>
<gene>
    <name evidence="4" type="primary">LOC102801100</name>
</gene>
<feature type="compositionally biased region" description="Basic and acidic residues" evidence="1">
    <location>
        <begin position="84"/>
        <end position="104"/>
    </location>
</feature>
<dbReference type="Pfam" id="PF10283">
    <property type="entry name" value="zf-CCHH"/>
    <property type="match status" value="1"/>
</dbReference>
<feature type="compositionally biased region" description="Basic residues" evidence="1">
    <location>
        <begin position="26"/>
        <end position="40"/>
    </location>
</feature>
<name>A0ABM0MQK4_SACKO</name>
<evidence type="ECO:0000256" key="1">
    <source>
        <dbReference type="SAM" id="MobiDB-lite"/>
    </source>
</evidence>
<evidence type="ECO:0000313" key="3">
    <source>
        <dbReference type="Proteomes" id="UP000694865"/>
    </source>
</evidence>